<dbReference type="Pfam" id="PF06985">
    <property type="entry name" value="HET"/>
    <property type="match status" value="1"/>
</dbReference>
<evidence type="ECO:0000313" key="2">
    <source>
        <dbReference type="EMBL" id="KAK0750815.1"/>
    </source>
</evidence>
<proteinExistence type="predicted"/>
<reference evidence="2" key="1">
    <citation type="submission" date="2023-06" db="EMBL/GenBank/DDBJ databases">
        <title>Genome-scale phylogeny and comparative genomics of the fungal order Sordariales.</title>
        <authorList>
            <consortium name="Lawrence Berkeley National Laboratory"/>
            <person name="Hensen N."/>
            <person name="Bonometti L."/>
            <person name="Westerberg I."/>
            <person name="Brannstrom I.O."/>
            <person name="Guillou S."/>
            <person name="Cros-Aarteil S."/>
            <person name="Calhoun S."/>
            <person name="Haridas S."/>
            <person name="Kuo A."/>
            <person name="Mondo S."/>
            <person name="Pangilinan J."/>
            <person name="Riley R."/>
            <person name="LaButti K."/>
            <person name="Andreopoulos B."/>
            <person name="Lipzen A."/>
            <person name="Chen C."/>
            <person name="Yanf M."/>
            <person name="Daum C."/>
            <person name="Ng V."/>
            <person name="Clum A."/>
            <person name="Steindorff A."/>
            <person name="Ohm R."/>
            <person name="Martin F."/>
            <person name="Silar P."/>
            <person name="Natvig D."/>
            <person name="Lalanne C."/>
            <person name="Gautier V."/>
            <person name="Ament-velasquez S.L."/>
            <person name="Kruys A."/>
            <person name="Hutchinson M.I."/>
            <person name="Powell A.J."/>
            <person name="Barry K."/>
            <person name="Miller A.N."/>
            <person name="Grigoriev I.V."/>
            <person name="Debuchy R."/>
            <person name="Gladieux P."/>
            <person name="Thoren M.H."/>
            <person name="Johannesson H."/>
        </authorList>
    </citation>
    <scope>NUCLEOTIDE SEQUENCE</scope>
    <source>
        <strain evidence="2">SMH3187-1</strain>
    </source>
</reference>
<accession>A0AA40F4A5</accession>
<gene>
    <name evidence="2" type="ORF">B0T18DRAFT_360883</name>
</gene>
<dbReference type="EMBL" id="JAUKUD010000002">
    <property type="protein sequence ID" value="KAK0750815.1"/>
    <property type="molecule type" value="Genomic_DNA"/>
</dbReference>
<name>A0AA40F4A5_9PEZI</name>
<dbReference type="PANTHER" id="PTHR10622">
    <property type="entry name" value="HET DOMAIN-CONTAINING PROTEIN"/>
    <property type="match status" value="1"/>
</dbReference>
<evidence type="ECO:0000313" key="3">
    <source>
        <dbReference type="Proteomes" id="UP001172155"/>
    </source>
</evidence>
<keyword evidence="3" id="KW-1185">Reference proteome</keyword>
<feature type="domain" description="Heterokaryon incompatibility" evidence="1">
    <location>
        <begin position="22"/>
        <end position="106"/>
    </location>
</feature>
<evidence type="ECO:0000259" key="1">
    <source>
        <dbReference type="Pfam" id="PF06985"/>
    </source>
</evidence>
<dbReference type="PANTHER" id="PTHR10622:SF10">
    <property type="entry name" value="HET DOMAIN-CONTAINING PROTEIN"/>
    <property type="match status" value="1"/>
</dbReference>
<dbReference type="Proteomes" id="UP001172155">
    <property type="component" value="Unassembled WGS sequence"/>
</dbReference>
<dbReference type="InterPro" id="IPR010730">
    <property type="entry name" value="HET"/>
</dbReference>
<sequence>MRLLCTDRIETIEAYSTDIPRYAILSHTWSDGEGLLQDSSRLRKQGFAKLRKSVALAKRNGFGFDYLWVDTCCIDKSSSVELSEAINSMHQWYQNADVCYAYLADAELAGSEDFTRGWTLQELIALGTVEFFAYGWSYLGSKDESNAFTNLLHEITGIKHDVLTGEDSLADIIIASRMRWASSRQTTRIEDVAYCVLGLFDVNMPLLYGEGMKALTPSRKPSFSRTTISRCLLGIVSRLTIRRVRRDG</sequence>
<protein>
    <submittedName>
        <fullName evidence="2">Heterokaryon incompatibility protein-domain-containing protein</fullName>
    </submittedName>
</protein>
<dbReference type="AlphaFoldDB" id="A0AA40F4A5"/>
<organism evidence="2 3">
    <name type="scientific">Schizothecium vesticola</name>
    <dbReference type="NCBI Taxonomy" id="314040"/>
    <lineage>
        <taxon>Eukaryota</taxon>
        <taxon>Fungi</taxon>
        <taxon>Dikarya</taxon>
        <taxon>Ascomycota</taxon>
        <taxon>Pezizomycotina</taxon>
        <taxon>Sordariomycetes</taxon>
        <taxon>Sordariomycetidae</taxon>
        <taxon>Sordariales</taxon>
        <taxon>Schizotheciaceae</taxon>
        <taxon>Schizothecium</taxon>
    </lineage>
</organism>
<comment type="caution">
    <text evidence="2">The sequence shown here is derived from an EMBL/GenBank/DDBJ whole genome shotgun (WGS) entry which is preliminary data.</text>
</comment>